<dbReference type="PANTHER" id="PTHR30290:SF9">
    <property type="entry name" value="OLIGOPEPTIDE-BINDING PROTEIN APPA"/>
    <property type="match status" value="1"/>
</dbReference>
<dbReference type="EMBL" id="QRDZ01000040">
    <property type="protein sequence ID" value="RED56184.1"/>
    <property type="molecule type" value="Genomic_DNA"/>
</dbReference>
<feature type="domain" description="Solute-binding protein family 5" evidence="6">
    <location>
        <begin position="103"/>
        <end position="467"/>
    </location>
</feature>
<evidence type="ECO:0000256" key="4">
    <source>
        <dbReference type="SAM" id="MobiDB-lite"/>
    </source>
</evidence>
<keyword evidence="2" id="KW-0813">Transport</keyword>
<evidence type="ECO:0000313" key="8">
    <source>
        <dbReference type="Proteomes" id="UP000256977"/>
    </source>
</evidence>
<dbReference type="PANTHER" id="PTHR30290">
    <property type="entry name" value="PERIPLASMIC BINDING COMPONENT OF ABC TRANSPORTER"/>
    <property type="match status" value="1"/>
</dbReference>
<dbReference type="GO" id="GO:1904680">
    <property type="term" value="F:peptide transmembrane transporter activity"/>
    <property type="evidence" value="ECO:0007669"/>
    <property type="project" value="TreeGrafter"/>
</dbReference>
<gene>
    <name evidence="7" type="ORF">DFP98_14024</name>
</gene>
<evidence type="ECO:0000256" key="2">
    <source>
        <dbReference type="ARBA" id="ARBA00022448"/>
    </source>
</evidence>
<dbReference type="Gene3D" id="3.10.105.10">
    <property type="entry name" value="Dipeptide-binding Protein, Domain 3"/>
    <property type="match status" value="1"/>
</dbReference>
<dbReference type="InterPro" id="IPR000914">
    <property type="entry name" value="SBP_5_dom"/>
</dbReference>
<protein>
    <submittedName>
        <fullName evidence="7">Peptide/nickel transport system substrate-binding protein</fullName>
    </submittedName>
</protein>
<comment type="caution">
    <text evidence="7">The sequence shown here is derived from an EMBL/GenBank/DDBJ whole genome shotgun (WGS) entry which is preliminary data.</text>
</comment>
<dbReference type="GO" id="GO:0042597">
    <property type="term" value="C:periplasmic space"/>
    <property type="evidence" value="ECO:0007669"/>
    <property type="project" value="UniProtKB-ARBA"/>
</dbReference>
<feature type="signal peptide" evidence="5">
    <location>
        <begin position="1"/>
        <end position="19"/>
    </location>
</feature>
<comment type="similarity">
    <text evidence="1">Belongs to the bacterial solute-binding protein 5 family.</text>
</comment>
<feature type="compositionally biased region" description="Low complexity" evidence="4">
    <location>
        <begin position="30"/>
        <end position="46"/>
    </location>
</feature>
<dbReference type="OrthoDB" id="9796817at2"/>
<dbReference type="RefSeq" id="WP_116064986.1">
    <property type="nucleotide sequence ID" value="NZ_QRDZ01000040.1"/>
</dbReference>
<proteinExistence type="inferred from homology"/>
<dbReference type="Pfam" id="PF00496">
    <property type="entry name" value="SBP_bac_5"/>
    <property type="match status" value="1"/>
</dbReference>
<reference evidence="7 8" key="1">
    <citation type="submission" date="2018-07" db="EMBL/GenBank/DDBJ databases">
        <title>Genomic Encyclopedia of Type Strains, Phase III (KMG-III): the genomes of soil and plant-associated and newly described type strains.</title>
        <authorList>
            <person name="Whitman W."/>
        </authorList>
    </citation>
    <scope>NUCLEOTIDE SEQUENCE [LARGE SCALE GENOMIC DNA]</scope>
    <source>
        <strain evidence="7 8">CECT 7287</strain>
    </source>
</reference>
<dbReference type="InterPro" id="IPR030678">
    <property type="entry name" value="Peptide/Ni-bd"/>
</dbReference>
<accession>A0A3D9I352</accession>
<evidence type="ECO:0000256" key="1">
    <source>
        <dbReference type="ARBA" id="ARBA00005695"/>
    </source>
</evidence>
<dbReference type="InterPro" id="IPR039424">
    <property type="entry name" value="SBP_5"/>
</dbReference>
<evidence type="ECO:0000259" key="6">
    <source>
        <dbReference type="Pfam" id="PF00496"/>
    </source>
</evidence>
<dbReference type="PIRSF" id="PIRSF002741">
    <property type="entry name" value="MppA"/>
    <property type="match status" value="1"/>
</dbReference>
<evidence type="ECO:0000256" key="3">
    <source>
        <dbReference type="ARBA" id="ARBA00022729"/>
    </source>
</evidence>
<feature type="region of interest" description="Disordered" evidence="4">
    <location>
        <begin position="30"/>
        <end position="62"/>
    </location>
</feature>
<evidence type="ECO:0000313" key="7">
    <source>
        <dbReference type="EMBL" id="RED56184.1"/>
    </source>
</evidence>
<feature type="chain" id="PRO_5038774570" evidence="5">
    <location>
        <begin position="20"/>
        <end position="545"/>
    </location>
</feature>
<dbReference type="GO" id="GO:0043190">
    <property type="term" value="C:ATP-binding cassette (ABC) transporter complex"/>
    <property type="evidence" value="ECO:0007669"/>
    <property type="project" value="InterPro"/>
</dbReference>
<organism evidence="7 8">
    <name type="scientific">Cohnella phaseoli</name>
    <dbReference type="NCBI Taxonomy" id="456490"/>
    <lineage>
        <taxon>Bacteria</taxon>
        <taxon>Bacillati</taxon>
        <taxon>Bacillota</taxon>
        <taxon>Bacilli</taxon>
        <taxon>Bacillales</taxon>
        <taxon>Paenibacillaceae</taxon>
        <taxon>Cohnella</taxon>
    </lineage>
</organism>
<dbReference type="Gene3D" id="3.40.190.10">
    <property type="entry name" value="Periplasmic binding protein-like II"/>
    <property type="match status" value="1"/>
</dbReference>
<keyword evidence="8" id="KW-1185">Reference proteome</keyword>
<evidence type="ECO:0000256" key="5">
    <source>
        <dbReference type="SAM" id="SignalP"/>
    </source>
</evidence>
<dbReference type="SUPFAM" id="SSF53850">
    <property type="entry name" value="Periplasmic binding protein-like II"/>
    <property type="match status" value="1"/>
</dbReference>
<dbReference type="PROSITE" id="PS51257">
    <property type="entry name" value="PROKAR_LIPOPROTEIN"/>
    <property type="match status" value="1"/>
</dbReference>
<dbReference type="AlphaFoldDB" id="A0A3D9I352"/>
<sequence>MSRKSLVSLLIVCMMLASAMLAGCSYDSGSSSGSSASGTSDNGNASESSGTESNPPAAASGELKIGLDVDPDTLDPRLGRNTSNARVAEVVFSGLVRLTEKLEPVPDLAEKWELPDPKTIVFTLRKDVAFHDGTPFTSADVKYTYDSIRDPEFKAPNAKLYEAIDSVEATDDYTVKFTLKQPSAPLLYYLDLGIVPKHIGEKNDGTMATNPIGTGPYKFVKWDKNSKLFFEAYDKYHDGVAKTKQMTYFVIPDNTTRVSALEAGDIDFVHSPLSPQDINRIKDNDKFTVTQTEGLGYTYLSYNQKNQFLSDVKVRQAIAHLTNKQVISADIYQNMDKPAKSPLIPPLFAHTDDIQGFDYDPEKAKALLAEAGWTDTNGDGMVDKDGKKLSIELSTYVEDSNRVQALEYLQNEFVKAGVDAKVVTTEAPTFLANLLAHKYDIAMFGLLNIVDPDKAVYNQWTTTGGNNYGEYSNPKVDELLEKGRTTSNLDERKQYYQEAAQMMVNDVAFDIVLYQGYIVMHSNKLSGFTLHPKGSFYNFKNAVIK</sequence>
<dbReference type="Gene3D" id="3.90.76.10">
    <property type="entry name" value="Dipeptide-binding Protein, Domain 1"/>
    <property type="match status" value="1"/>
</dbReference>
<keyword evidence="3 5" id="KW-0732">Signal</keyword>
<name>A0A3D9I352_9BACL</name>
<dbReference type="Proteomes" id="UP000256977">
    <property type="component" value="Unassembled WGS sequence"/>
</dbReference>
<dbReference type="GO" id="GO:0015833">
    <property type="term" value="P:peptide transport"/>
    <property type="evidence" value="ECO:0007669"/>
    <property type="project" value="TreeGrafter"/>
</dbReference>